<evidence type="ECO:0000256" key="6">
    <source>
        <dbReference type="PIRSR" id="PIRSR000138-1"/>
    </source>
</evidence>
<feature type="binding site" evidence="7">
    <location>
        <position position="299"/>
    </location>
    <ligand>
        <name>glyoxylate</name>
        <dbReference type="ChEBI" id="CHEBI:36655"/>
    </ligand>
</feature>
<evidence type="ECO:0000256" key="7">
    <source>
        <dbReference type="PIRSR" id="PIRSR000138-2"/>
    </source>
</evidence>
<feature type="binding site" evidence="7">
    <location>
        <position position="185"/>
    </location>
    <ligand>
        <name>glyoxylate</name>
        <dbReference type="ChEBI" id="CHEBI:36655"/>
    </ligand>
</feature>
<keyword evidence="4" id="KW-0560">Oxidoreductase</keyword>
<feature type="binding site" evidence="7">
    <location>
        <begin position="329"/>
        <end position="333"/>
    </location>
    <ligand>
        <name>FMN</name>
        <dbReference type="ChEBI" id="CHEBI:58210"/>
    </ligand>
</feature>
<comment type="caution">
    <text evidence="9">The sequence shown here is derived from an EMBL/GenBank/DDBJ whole genome shotgun (WGS) entry which is preliminary data.</text>
</comment>
<dbReference type="PROSITE" id="PS51349">
    <property type="entry name" value="FMN_HYDROXY_ACID_DH_2"/>
    <property type="match status" value="1"/>
</dbReference>
<feature type="binding site" evidence="7">
    <location>
        <begin position="352"/>
        <end position="353"/>
    </location>
    <ligand>
        <name>FMN</name>
        <dbReference type="ChEBI" id="CHEBI:58210"/>
    </ligand>
</feature>
<feature type="domain" description="FMN hydroxy acid dehydrogenase" evidence="8">
    <location>
        <begin position="20"/>
        <end position="403"/>
    </location>
</feature>
<evidence type="ECO:0000256" key="1">
    <source>
        <dbReference type="ARBA" id="ARBA00001917"/>
    </source>
</evidence>
<feature type="binding site" evidence="7">
    <location>
        <position position="302"/>
    </location>
    <ligand>
        <name>glyoxylate</name>
        <dbReference type="ChEBI" id="CHEBI:36655"/>
    </ligand>
</feature>
<dbReference type="InterPro" id="IPR037396">
    <property type="entry name" value="FMN_HAD"/>
</dbReference>
<keyword evidence="3 7" id="KW-0288">FMN</keyword>
<dbReference type="EMBL" id="LOHF01000003">
    <property type="protein sequence ID" value="OUM74959.1"/>
    <property type="molecule type" value="Genomic_DNA"/>
</dbReference>
<dbReference type="InterPro" id="IPR012133">
    <property type="entry name" value="Alpha-hydoxy_acid_DH_FMN"/>
</dbReference>
<sequence length="409" mass="44339">MSTLPNATAPSRSAPAHPGNAMKKLLRLDDFEAAAQKHLPRPIFGYVAGAVEDNVSLKWNRAAFQDYGFVPRALVDISRRTLTTELFGHRYAAPFGIAPMGISALYAYRGDLILTQAAAATNVPMIMSGSSLIPLEDVAKANPHAWFQAYLPGDEANIIALVQRVEKAGFKTLVITVDVPAPANRENNLRAGFSTPLRPGLRLAWDGISHPKWLFGTFFKTLLKHGMPHFENNYAHRGVPIVSSNVARDFAPRGHLNWEHFKLIRKQWPGTLIIKGILHKGDAIKALEYGADGIIVSNHGGRQLDGAISPLHVLPDIVEACPGIPVMFDSGVRRGTDVIKALALGARFVFVGRPFAFAGSVAGQSGVEHAIKLLHDEVSRDMAMLGVCSIPEIGPHLLLRKQASGFTAI</sequence>
<feature type="binding site" evidence="7">
    <location>
        <begin position="99"/>
        <end position="101"/>
    </location>
    <ligand>
        <name>FMN</name>
        <dbReference type="ChEBI" id="CHEBI:58210"/>
    </ligand>
</feature>
<dbReference type="Proteomes" id="UP000195440">
    <property type="component" value="Unassembled WGS sequence"/>
</dbReference>
<dbReference type="CDD" id="cd02809">
    <property type="entry name" value="alpha_hydroxyacid_oxid_FMN"/>
    <property type="match status" value="1"/>
</dbReference>
<gene>
    <name evidence="9" type="ORF">AUC60_06115</name>
</gene>
<feature type="binding site" evidence="7">
    <location>
        <position position="148"/>
    </location>
    <ligand>
        <name>FMN</name>
        <dbReference type="ChEBI" id="CHEBI:58210"/>
    </ligand>
</feature>
<feature type="binding site" evidence="7">
    <location>
        <position position="176"/>
    </location>
    <ligand>
        <name>FMN</name>
        <dbReference type="ChEBI" id="CHEBI:58210"/>
    </ligand>
</feature>
<keyword evidence="10" id="KW-1185">Reference proteome</keyword>
<dbReference type="PROSITE" id="PS00557">
    <property type="entry name" value="FMN_HYDROXY_ACID_DH_1"/>
    <property type="match status" value="1"/>
</dbReference>
<protein>
    <submittedName>
        <fullName evidence="9">2-hydroxy-acid oxidase</fullName>
    </submittedName>
</protein>
<name>A0A1Y3P591_9PSED</name>
<dbReference type="InterPro" id="IPR000262">
    <property type="entry name" value="FMN-dep_DH"/>
</dbReference>
<accession>A0A1Y3P591</accession>
<dbReference type="Gene3D" id="3.20.20.70">
    <property type="entry name" value="Aldolase class I"/>
    <property type="match status" value="1"/>
</dbReference>
<evidence type="ECO:0000256" key="2">
    <source>
        <dbReference type="ARBA" id="ARBA00022630"/>
    </source>
</evidence>
<dbReference type="SUPFAM" id="SSF51395">
    <property type="entry name" value="FMN-linked oxidoreductases"/>
    <property type="match status" value="1"/>
</dbReference>
<comment type="cofactor">
    <cofactor evidence="1">
        <name>FMN</name>
        <dbReference type="ChEBI" id="CHEBI:58210"/>
    </cofactor>
</comment>
<dbReference type="PANTHER" id="PTHR10578">
    <property type="entry name" value="S -2-HYDROXY-ACID OXIDASE-RELATED"/>
    <property type="match status" value="1"/>
</dbReference>
<organism evidence="9 10">
    <name type="scientific">Pseudomonas caspiana</name>
    <dbReference type="NCBI Taxonomy" id="1451454"/>
    <lineage>
        <taxon>Bacteria</taxon>
        <taxon>Pseudomonadati</taxon>
        <taxon>Pseudomonadota</taxon>
        <taxon>Gammaproteobacteria</taxon>
        <taxon>Pseudomonadales</taxon>
        <taxon>Pseudomonadaceae</taxon>
        <taxon>Pseudomonas</taxon>
    </lineage>
</organism>
<feature type="binding site" evidence="7">
    <location>
        <position position="150"/>
    </location>
    <ligand>
        <name>glyoxylate</name>
        <dbReference type="ChEBI" id="CHEBI:36655"/>
    </ligand>
</feature>
<dbReference type="OrthoDB" id="9770452at2"/>
<evidence type="ECO:0000313" key="9">
    <source>
        <dbReference type="EMBL" id="OUM74959.1"/>
    </source>
</evidence>
<evidence type="ECO:0000256" key="5">
    <source>
        <dbReference type="ARBA" id="ARBA00024042"/>
    </source>
</evidence>
<feature type="binding site" evidence="7">
    <location>
        <position position="297"/>
    </location>
    <ligand>
        <name>FMN</name>
        <dbReference type="ChEBI" id="CHEBI:58210"/>
    </ligand>
</feature>
<dbReference type="FunFam" id="3.20.20.70:FF:000029">
    <property type="entry name" value="L-lactate dehydrogenase"/>
    <property type="match status" value="1"/>
</dbReference>
<feature type="binding site" evidence="7">
    <location>
        <position position="46"/>
    </location>
    <ligand>
        <name>glyoxylate</name>
        <dbReference type="ChEBI" id="CHEBI:36655"/>
    </ligand>
</feature>
<evidence type="ECO:0000256" key="4">
    <source>
        <dbReference type="ARBA" id="ARBA00023002"/>
    </source>
</evidence>
<feature type="active site" description="Proton acceptor" evidence="6">
    <location>
        <position position="299"/>
    </location>
</feature>
<evidence type="ECO:0000313" key="10">
    <source>
        <dbReference type="Proteomes" id="UP000195440"/>
    </source>
</evidence>
<proteinExistence type="inferred from homology"/>
<comment type="similarity">
    <text evidence="5">Belongs to the FMN-dependent alpha-hydroxy acid dehydrogenase family.</text>
</comment>
<evidence type="ECO:0000259" key="8">
    <source>
        <dbReference type="PROSITE" id="PS51349"/>
    </source>
</evidence>
<dbReference type="AlphaFoldDB" id="A0A1Y3P591"/>
<dbReference type="InterPro" id="IPR013785">
    <property type="entry name" value="Aldolase_TIM"/>
</dbReference>
<dbReference type="Pfam" id="PF01070">
    <property type="entry name" value="FMN_dh"/>
    <property type="match status" value="1"/>
</dbReference>
<keyword evidence="2 7" id="KW-0285">Flavoprotein</keyword>
<evidence type="ECO:0000256" key="3">
    <source>
        <dbReference type="ARBA" id="ARBA00022643"/>
    </source>
</evidence>
<feature type="binding site" evidence="7">
    <location>
        <position position="275"/>
    </location>
    <ligand>
        <name>FMN</name>
        <dbReference type="ChEBI" id="CHEBI:58210"/>
    </ligand>
</feature>
<dbReference type="GO" id="GO:0010181">
    <property type="term" value="F:FMN binding"/>
    <property type="evidence" value="ECO:0007669"/>
    <property type="project" value="InterPro"/>
</dbReference>
<dbReference type="InterPro" id="IPR008259">
    <property type="entry name" value="FMN_hydac_DH_AS"/>
</dbReference>
<dbReference type="PANTHER" id="PTHR10578:SF107">
    <property type="entry name" value="2-HYDROXYACID OXIDASE 1"/>
    <property type="match status" value="1"/>
</dbReference>
<reference evidence="9 10" key="1">
    <citation type="journal article" date="2017" name="Syst. Appl. Microbiol.">
        <title>Pseudomonas caspiana sp. nov., a citrus pathogen in the Pseudomonas syringae phylogenetic group.</title>
        <authorList>
            <person name="Busquets A."/>
            <person name="Gomila M."/>
            <person name="Beiki F."/>
            <person name="Mulet M."/>
            <person name="Rahimian H."/>
            <person name="Garcia-Valdes E."/>
            <person name="Lalucat J."/>
        </authorList>
    </citation>
    <scope>NUCLEOTIDE SEQUENCE [LARGE SCALE GENOMIC DNA]</scope>
    <source>
        <strain evidence="9 10">FBF102</strain>
    </source>
</reference>
<feature type="binding site" evidence="7">
    <location>
        <position position="128"/>
    </location>
    <ligand>
        <name>FMN</name>
        <dbReference type="ChEBI" id="CHEBI:58210"/>
    </ligand>
</feature>
<dbReference type="PIRSF" id="PIRSF000138">
    <property type="entry name" value="Al-hdrx_acd_dh"/>
    <property type="match status" value="1"/>
</dbReference>
<dbReference type="GO" id="GO:0016614">
    <property type="term" value="F:oxidoreductase activity, acting on CH-OH group of donors"/>
    <property type="evidence" value="ECO:0007669"/>
    <property type="project" value="UniProtKB-ARBA"/>
</dbReference>